<dbReference type="HOGENOM" id="CLU_621206_0_0_1"/>
<dbReference type="OrthoDB" id="3066611at2759"/>
<feature type="compositionally biased region" description="Low complexity" evidence="1">
    <location>
        <begin position="215"/>
        <end position="226"/>
    </location>
</feature>
<dbReference type="EMBL" id="KN834842">
    <property type="protein sequence ID" value="KIK52456.1"/>
    <property type="molecule type" value="Genomic_DNA"/>
</dbReference>
<feature type="region of interest" description="Disordered" evidence="1">
    <location>
        <begin position="101"/>
        <end position="226"/>
    </location>
</feature>
<accession>A0A0D0BD96</accession>
<keyword evidence="3" id="KW-1185">Reference proteome</keyword>
<name>A0A0D0BD96_9AGAR</name>
<reference evidence="2 3" key="1">
    <citation type="submission" date="2014-04" db="EMBL/GenBank/DDBJ databases">
        <title>Evolutionary Origins and Diversification of the Mycorrhizal Mutualists.</title>
        <authorList>
            <consortium name="DOE Joint Genome Institute"/>
            <consortium name="Mycorrhizal Genomics Consortium"/>
            <person name="Kohler A."/>
            <person name="Kuo A."/>
            <person name="Nagy L.G."/>
            <person name="Floudas D."/>
            <person name="Copeland A."/>
            <person name="Barry K.W."/>
            <person name="Cichocki N."/>
            <person name="Veneault-Fourrey C."/>
            <person name="LaButti K."/>
            <person name="Lindquist E.A."/>
            <person name="Lipzen A."/>
            <person name="Lundell T."/>
            <person name="Morin E."/>
            <person name="Murat C."/>
            <person name="Riley R."/>
            <person name="Ohm R."/>
            <person name="Sun H."/>
            <person name="Tunlid A."/>
            <person name="Henrissat B."/>
            <person name="Grigoriev I.V."/>
            <person name="Hibbett D.S."/>
            <person name="Martin F."/>
        </authorList>
    </citation>
    <scope>NUCLEOTIDE SEQUENCE [LARGE SCALE GENOMIC DNA]</scope>
    <source>
        <strain evidence="2 3">FD-317 M1</strain>
    </source>
</reference>
<protein>
    <submittedName>
        <fullName evidence="2">Uncharacterized protein</fullName>
    </submittedName>
</protein>
<dbReference type="Proteomes" id="UP000053593">
    <property type="component" value="Unassembled WGS sequence"/>
</dbReference>
<proteinExistence type="predicted"/>
<sequence>MFTLKRGNLELNVAGMKIPCRAVPGGGYHCPFSRVDNKCKFNGPIEALEQHVHQNHQHALKSILQLSDRVHTAEYSELILSPGSTAGLTVRDPSPRISRYVQGAQAHKVRRESSRERSPVRLASSMSPPSISRVPSASMQNGSQASLIPSSFSSSQTLTLPPGYSYKTTTDSRNVPKRQPKTSIVPKASPAPAVAPKPSVVPKAPAAYPTPPTLTAPSSSTARSPTHAYNPDLLDINSKPITYNGVVLGNLRAAPYIRNLELPVETIEKYGGFDIVLESLYELVEAAKGPCISHYLTGGKIKWDHDDLYHCCSVLGTNRSKYYREFRGALHYDSAVCRQCWTPSILPQLRHPPVGRNIVCTGRQPEEDIYRGVPYIVWRIDDLRHCVFDFLGAADMADKFVSTVDYARWLAYEPFDGERHITNMLIITWACLQLRSEGALTVLDMTYPSDRSHPPLISCAQ</sequence>
<gene>
    <name evidence="2" type="ORF">GYMLUDRAFT_77779</name>
</gene>
<feature type="compositionally biased region" description="Low complexity" evidence="1">
    <location>
        <begin position="185"/>
        <end position="207"/>
    </location>
</feature>
<dbReference type="AlphaFoldDB" id="A0A0D0BD96"/>
<feature type="compositionally biased region" description="Polar residues" evidence="1">
    <location>
        <begin position="124"/>
        <end position="159"/>
    </location>
</feature>
<organism evidence="2 3">
    <name type="scientific">Collybiopsis luxurians FD-317 M1</name>
    <dbReference type="NCBI Taxonomy" id="944289"/>
    <lineage>
        <taxon>Eukaryota</taxon>
        <taxon>Fungi</taxon>
        <taxon>Dikarya</taxon>
        <taxon>Basidiomycota</taxon>
        <taxon>Agaricomycotina</taxon>
        <taxon>Agaricomycetes</taxon>
        <taxon>Agaricomycetidae</taxon>
        <taxon>Agaricales</taxon>
        <taxon>Marasmiineae</taxon>
        <taxon>Omphalotaceae</taxon>
        <taxon>Collybiopsis</taxon>
        <taxon>Collybiopsis luxurians</taxon>
    </lineage>
</organism>
<evidence type="ECO:0000313" key="2">
    <source>
        <dbReference type="EMBL" id="KIK52456.1"/>
    </source>
</evidence>
<evidence type="ECO:0000256" key="1">
    <source>
        <dbReference type="SAM" id="MobiDB-lite"/>
    </source>
</evidence>
<evidence type="ECO:0000313" key="3">
    <source>
        <dbReference type="Proteomes" id="UP000053593"/>
    </source>
</evidence>